<sequence length="450" mass="50028">MAMSSSGTILLNAPSKVTQDKPAPQVKPAAKRAPRLALLDGLRFAAALLVVLYHYTAWHHGFWGTEEAKDSWPGLSRISVYGNMGVQLFFIISGFVILLSAYGKGAGRFIGSRVGRLYPAYWVAVLATGFLVIVMWPKMGAGLGLKEVLANLTMFHPAMGLRHIDGVYWTLWVEMRFYLLILVLIVLRLLTIRGMTILAALWPVLGLAANLMGRESADKMLMSEYAPLFCGGILLFLIYRFGHSIMRWSLLVLNVGIAAYFTGLNGPQEAMELVGYQIPAWHYWLIVSGLFAAVAVLSLTPLRKVQWKFLAVLGALTYPLYLLHQVWGWWMIDHLAPVLGKNVTLAVVIATVLAAAFLVQRFVERPLAKPLAAATTKGLDLVGVRLGLKAKPEAPVPRRRCPRPLHPRPRAAVQIPQTRNDRGRRPRCRPFLVRRRNQRRPATVCSSPAE</sequence>
<feature type="region of interest" description="Disordered" evidence="1">
    <location>
        <begin position="393"/>
        <end position="429"/>
    </location>
</feature>
<keyword evidence="5" id="KW-1185">Reference proteome</keyword>
<keyword evidence="4" id="KW-0012">Acyltransferase</keyword>
<comment type="caution">
    <text evidence="4">The sequence shown here is derived from an EMBL/GenBank/DDBJ whole genome shotgun (WGS) entry which is preliminary data.</text>
</comment>
<dbReference type="PANTHER" id="PTHR23028">
    <property type="entry name" value="ACETYLTRANSFERASE"/>
    <property type="match status" value="1"/>
</dbReference>
<keyword evidence="2" id="KW-0472">Membrane</keyword>
<keyword evidence="2" id="KW-0812">Transmembrane</keyword>
<dbReference type="EMBL" id="BAABLK010000034">
    <property type="protein sequence ID" value="GAA5227855.1"/>
    <property type="molecule type" value="Genomic_DNA"/>
</dbReference>
<dbReference type="PANTHER" id="PTHR23028:SF53">
    <property type="entry name" value="ACYL_TRANSF_3 DOMAIN-CONTAINING PROTEIN"/>
    <property type="match status" value="1"/>
</dbReference>
<dbReference type="InterPro" id="IPR050879">
    <property type="entry name" value="Acyltransferase_3"/>
</dbReference>
<protein>
    <submittedName>
        <fullName evidence="4">Acyltransferase</fullName>
    </submittedName>
</protein>
<feature type="transmembrane region" description="Helical" evidence="2">
    <location>
        <begin position="36"/>
        <end position="58"/>
    </location>
</feature>
<proteinExistence type="predicted"/>
<evidence type="ECO:0000256" key="1">
    <source>
        <dbReference type="SAM" id="MobiDB-lite"/>
    </source>
</evidence>
<feature type="transmembrane region" description="Helical" evidence="2">
    <location>
        <begin position="194"/>
        <end position="213"/>
    </location>
</feature>
<feature type="transmembrane region" description="Helical" evidence="2">
    <location>
        <begin position="281"/>
        <end position="302"/>
    </location>
</feature>
<dbReference type="GO" id="GO:0016746">
    <property type="term" value="F:acyltransferase activity"/>
    <property type="evidence" value="ECO:0007669"/>
    <property type="project" value="UniProtKB-KW"/>
</dbReference>
<dbReference type="InterPro" id="IPR002656">
    <property type="entry name" value="Acyl_transf_3_dom"/>
</dbReference>
<feature type="transmembrane region" description="Helical" evidence="2">
    <location>
        <begin position="309"/>
        <end position="332"/>
    </location>
</feature>
<evidence type="ECO:0000259" key="3">
    <source>
        <dbReference type="Pfam" id="PF01757"/>
    </source>
</evidence>
<evidence type="ECO:0000313" key="4">
    <source>
        <dbReference type="EMBL" id="GAA5227855.1"/>
    </source>
</evidence>
<feature type="transmembrane region" description="Helical" evidence="2">
    <location>
        <begin position="225"/>
        <end position="241"/>
    </location>
</feature>
<evidence type="ECO:0000313" key="5">
    <source>
        <dbReference type="Proteomes" id="UP001501257"/>
    </source>
</evidence>
<feature type="transmembrane region" description="Helical" evidence="2">
    <location>
        <begin position="78"/>
        <end position="99"/>
    </location>
</feature>
<feature type="transmembrane region" description="Helical" evidence="2">
    <location>
        <begin position="167"/>
        <end position="187"/>
    </location>
</feature>
<dbReference type="Proteomes" id="UP001501257">
    <property type="component" value="Unassembled WGS sequence"/>
</dbReference>
<evidence type="ECO:0000256" key="2">
    <source>
        <dbReference type="SAM" id="Phobius"/>
    </source>
</evidence>
<feature type="domain" description="Acyltransferase 3" evidence="3">
    <location>
        <begin position="39"/>
        <end position="358"/>
    </location>
</feature>
<feature type="transmembrane region" description="Helical" evidence="2">
    <location>
        <begin position="120"/>
        <end position="137"/>
    </location>
</feature>
<keyword evidence="2" id="KW-1133">Transmembrane helix</keyword>
<feature type="transmembrane region" description="Helical" evidence="2">
    <location>
        <begin position="338"/>
        <end position="359"/>
    </location>
</feature>
<dbReference type="Pfam" id="PF01757">
    <property type="entry name" value="Acyl_transf_3"/>
    <property type="match status" value="1"/>
</dbReference>
<feature type="transmembrane region" description="Helical" evidence="2">
    <location>
        <begin position="248"/>
        <end position="266"/>
    </location>
</feature>
<reference evidence="5" key="1">
    <citation type="journal article" date="2019" name="Int. J. Syst. Evol. Microbiol.">
        <title>The Global Catalogue of Microorganisms (GCM) 10K type strain sequencing project: providing services to taxonomists for standard genome sequencing and annotation.</title>
        <authorList>
            <consortium name="The Broad Institute Genomics Platform"/>
            <consortium name="The Broad Institute Genome Sequencing Center for Infectious Disease"/>
            <person name="Wu L."/>
            <person name="Ma J."/>
        </authorList>
    </citation>
    <scope>NUCLEOTIDE SEQUENCE [LARGE SCALE GENOMIC DNA]</scope>
    <source>
        <strain evidence="5">JCM 18952</strain>
    </source>
</reference>
<keyword evidence="4" id="KW-0808">Transferase</keyword>
<name>A0ABP9TR03_9MICC</name>
<feature type="compositionally biased region" description="Basic residues" evidence="1">
    <location>
        <begin position="397"/>
        <end position="409"/>
    </location>
</feature>
<gene>
    <name evidence="4" type="ORF">GCM10025778_23880</name>
</gene>
<accession>A0ABP9TR03</accession>
<organism evidence="4 5">
    <name type="scientific">Paeniglutamicibacter antarcticus</name>
    <dbReference type="NCBI Taxonomy" id="494023"/>
    <lineage>
        <taxon>Bacteria</taxon>
        <taxon>Bacillati</taxon>
        <taxon>Actinomycetota</taxon>
        <taxon>Actinomycetes</taxon>
        <taxon>Micrococcales</taxon>
        <taxon>Micrococcaceae</taxon>
        <taxon>Paeniglutamicibacter</taxon>
    </lineage>
</organism>